<dbReference type="EMBL" id="CP009574">
    <property type="protein sequence ID" value="AIT10217.1"/>
    <property type="molecule type" value="Genomic_DNA"/>
</dbReference>
<keyword evidence="3" id="KW-1185">Reference proteome</keyword>
<dbReference type="RefSeq" id="WP_040010591.1">
    <property type="nucleotide sequence ID" value="NZ_CP009574.1"/>
</dbReference>
<feature type="signal peptide" evidence="1">
    <location>
        <begin position="1"/>
        <end position="19"/>
    </location>
</feature>
<proteinExistence type="predicted"/>
<organism evidence="2 3">
    <name type="scientific">Candidatus Francisella endociliophora</name>
    <dbReference type="NCBI Taxonomy" id="653937"/>
    <lineage>
        <taxon>Bacteria</taxon>
        <taxon>Pseudomonadati</taxon>
        <taxon>Pseudomonadota</taxon>
        <taxon>Gammaproteobacteria</taxon>
        <taxon>Thiotrichales</taxon>
        <taxon>Francisellaceae</taxon>
        <taxon>Francisella</taxon>
    </lineage>
</organism>
<evidence type="ECO:0000256" key="1">
    <source>
        <dbReference type="SAM" id="SignalP"/>
    </source>
</evidence>
<protein>
    <submittedName>
        <fullName evidence="2">Uncharacterized protein</fullName>
    </submittedName>
</protein>
<evidence type="ECO:0000313" key="2">
    <source>
        <dbReference type="EMBL" id="AIT10217.1"/>
    </source>
</evidence>
<accession>A0A097ERP8</accession>
<dbReference type="Proteomes" id="UP000029672">
    <property type="component" value="Chromosome"/>
</dbReference>
<sequence>MNKTLFGVLVVFSFNLAFAGDLGWNYVPSKIGSKYTYMLNAKSGKDNISNKLIAYIVNCPNKQKNCIEKVSFNRLNKNNILYASDRITSTNKGVRSIENTSNSSFKYSDGIYLPKKIVFDKPIKSESNLKAKKGIIKYQKTVKYSKVKSIEVNKNIYKNCITKYTSSSSNRIKTSSKDTYCRNIGLVKADNTAYLKDGNKEESVIELIKIDYPFSK</sequence>
<gene>
    <name evidence="2" type="ORF">LO80_09695</name>
</gene>
<name>A0A097ERP8_9GAMM</name>
<dbReference type="KEGG" id="frf:LO80_09695"/>
<reference evidence="2 3" key="1">
    <citation type="submission" date="2014-10" db="EMBL/GenBank/DDBJ databases">
        <title>Whole genome sequence of Francisella endociliophora strain FSC1006, isolated from a laboratory culture of the marine ciliate Euplotes raikovi.</title>
        <authorList>
            <person name="Granberg M."/>
            <person name="Backman S."/>
            <person name="Lundmark E."/>
            <person name="Nilsson E."/>
            <person name="Karlsson E."/>
            <person name="Thelaus J."/>
            <person name="Ohrman C."/>
            <person name="Larkeryd A."/>
            <person name="Stenberg P."/>
        </authorList>
    </citation>
    <scope>NUCLEOTIDE SEQUENCE [LARGE SCALE GENOMIC DNA]</scope>
    <source>
        <strain evidence="2 3">FSC1006</strain>
    </source>
</reference>
<dbReference type="HOGENOM" id="CLU_1276116_0_0_6"/>
<feature type="chain" id="PRO_5001930292" evidence="1">
    <location>
        <begin position="20"/>
        <end position="216"/>
    </location>
</feature>
<evidence type="ECO:0000313" key="3">
    <source>
        <dbReference type="Proteomes" id="UP000029672"/>
    </source>
</evidence>
<dbReference type="AlphaFoldDB" id="A0A097ERP8"/>
<keyword evidence="1" id="KW-0732">Signal</keyword>